<organism evidence="2 3">
    <name type="scientific">Coptotermes formosanus</name>
    <name type="common">Formosan subterranean termite</name>
    <dbReference type="NCBI Taxonomy" id="36987"/>
    <lineage>
        <taxon>Eukaryota</taxon>
        <taxon>Metazoa</taxon>
        <taxon>Ecdysozoa</taxon>
        <taxon>Arthropoda</taxon>
        <taxon>Hexapoda</taxon>
        <taxon>Insecta</taxon>
        <taxon>Pterygota</taxon>
        <taxon>Neoptera</taxon>
        <taxon>Polyneoptera</taxon>
        <taxon>Dictyoptera</taxon>
        <taxon>Blattodea</taxon>
        <taxon>Blattoidea</taxon>
        <taxon>Termitoidae</taxon>
        <taxon>Rhinotermitidae</taxon>
        <taxon>Coptotermes</taxon>
    </lineage>
</organism>
<protein>
    <submittedName>
        <fullName evidence="2">Uncharacterized protein</fullName>
    </submittedName>
</protein>
<accession>A0A6L2PLN9</accession>
<evidence type="ECO:0000256" key="1">
    <source>
        <dbReference type="SAM" id="MobiDB-lite"/>
    </source>
</evidence>
<gene>
    <name evidence="2" type="ORF">Cfor_07974</name>
</gene>
<dbReference type="AlphaFoldDB" id="A0A6L2PLN9"/>
<dbReference type="Proteomes" id="UP000502823">
    <property type="component" value="Unassembled WGS sequence"/>
</dbReference>
<evidence type="ECO:0000313" key="2">
    <source>
        <dbReference type="EMBL" id="GFG30987.1"/>
    </source>
</evidence>
<sequence length="63" mass="6636">DTAVPGPHALLDLGVTSPSPPPVKREPPEHKALLHGIIGQHPHTAHRPSAYTTSTTGNVFITD</sequence>
<feature type="region of interest" description="Disordered" evidence="1">
    <location>
        <begin position="41"/>
        <end position="63"/>
    </location>
</feature>
<feature type="region of interest" description="Disordered" evidence="1">
    <location>
        <begin position="1"/>
        <end position="28"/>
    </location>
</feature>
<proteinExistence type="predicted"/>
<feature type="non-terminal residue" evidence="2">
    <location>
        <position position="1"/>
    </location>
</feature>
<name>A0A6L2PLN9_COPFO</name>
<evidence type="ECO:0000313" key="3">
    <source>
        <dbReference type="Proteomes" id="UP000502823"/>
    </source>
</evidence>
<dbReference type="EMBL" id="BLKM01000273">
    <property type="protein sequence ID" value="GFG30987.1"/>
    <property type="molecule type" value="Genomic_DNA"/>
</dbReference>
<feature type="non-terminal residue" evidence="2">
    <location>
        <position position="63"/>
    </location>
</feature>
<comment type="caution">
    <text evidence="2">The sequence shown here is derived from an EMBL/GenBank/DDBJ whole genome shotgun (WGS) entry which is preliminary data.</text>
</comment>
<dbReference type="InParanoid" id="A0A6L2PLN9"/>
<feature type="compositionally biased region" description="Polar residues" evidence="1">
    <location>
        <begin position="50"/>
        <end position="63"/>
    </location>
</feature>
<reference evidence="3" key="1">
    <citation type="submission" date="2020-01" db="EMBL/GenBank/DDBJ databases">
        <title>Draft genome sequence of the Termite Coptotermes fromosanus.</title>
        <authorList>
            <person name="Itakura S."/>
            <person name="Yosikawa Y."/>
            <person name="Umezawa K."/>
        </authorList>
    </citation>
    <scope>NUCLEOTIDE SEQUENCE [LARGE SCALE GENOMIC DNA]</scope>
</reference>
<keyword evidence="3" id="KW-1185">Reference proteome</keyword>